<dbReference type="SMART" id="SM01371">
    <property type="entry name" value="TFIIA"/>
    <property type="match status" value="1"/>
</dbReference>
<keyword evidence="7" id="KW-1185">Reference proteome</keyword>
<evidence type="ECO:0000313" key="6">
    <source>
        <dbReference type="Ensembl" id="ENSACLP00000068384.1"/>
    </source>
</evidence>
<reference evidence="6" key="3">
    <citation type="submission" date="2025-08" db="UniProtKB">
        <authorList>
            <consortium name="Ensembl"/>
        </authorList>
    </citation>
    <scope>IDENTIFICATION</scope>
</reference>
<evidence type="ECO:0000256" key="4">
    <source>
        <dbReference type="ARBA" id="ARBA00023242"/>
    </source>
</evidence>
<evidence type="ECO:0000256" key="1">
    <source>
        <dbReference type="ARBA" id="ARBA00004123"/>
    </source>
</evidence>
<feature type="compositionally biased region" description="Low complexity" evidence="5">
    <location>
        <begin position="228"/>
        <end position="244"/>
    </location>
</feature>
<evidence type="ECO:0000256" key="5">
    <source>
        <dbReference type="SAM" id="MobiDB-lite"/>
    </source>
</evidence>
<name>A0AAX7UGB1_ASTCA</name>
<dbReference type="FunFam" id="2.30.18.10:FF:000002">
    <property type="entry name" value="Transcription initiation factor IIA subunit 1"/>
    <property type="match status" value="1"/>
</dbReference>
<dbReference type="PANTHER" id="PTHR12694:SF9">
    <property type="entry name" value="TFIIA-ALPHA AND BETA-LIKE FACTOR"/>
    <property type="match status" value="1"/>
</dbReference>
<accession>A0AAX7UGB1</accession>
<dbReference type="SUPFAM" id="SSF50784">
    <property type="entry name" value="Transcription factor IIA (TFIIA), beta-barrel domain"/>
    <property type="match status" value="1"/>
</dbReference>
<reference evidence="6 7" key="1">
    <citation type="submission" date="2018-05" db="EMBL/GenBank/DDBJ databases">
        <authorList>
            <person name="Datahose"/>
        </authorList>
    </citation>
    <scope>NUCLEOTIDE SEQUENCE</scope>
</reference>
<dbReference type="Proteomes" id="UP000265100">
    <property type="component" value="Chromosome 13"/>
</dbReference>
<comment type="subcellular location">
    <subcellularLocation>
        <location evidence="1">Nucleus</location>
    </subcellularLocation>
</comment>
<dbReference type="GO" id="GO:0005672">
    <property type="term" value="C:transcription factor TFIIA complex"/>
    <property type="evidence" value="ECO:0007669"/>
    <property type="project" value="InterPro"/>
</dbReference>
<dbReference type="PANTHER" id="PTHR12694">
    <property type="entry name" value="TRANSCRIPTION INITIATION FACTOR IIA SUBUNIT 1"/>
    <property type="match status" value="1"/>
</dbReference>
<dbReference type="GO" id="GO:0006367">
    <property type="term" value="P:transcription initiation at RNA polymerase II promoter"/>
    <property type="evidence" value="ECO:0007669"/>
    <property type="project" value="InterPro"/>
</dbReference>
<dbReference type="CDD" id="cd07976">
    <property type="entry name" value="TFIIA_alpha_beta_like"/>
    <property type="match status" value="1"/>
</dbReference>
<reference evidence="7" key="2">
    <citation type="submission" date="2023-03" db="EMBL/GenBank/DDBJ databases">
        <authorList>
            <consortium name="Wellcome Sanger Institute Data Sharing"/>
        </authorList>
    </citation>
    <scope>NUCLEOTIDE SEQUENCE [LARGE SCALE GENOMIC DNA]</scope>
</reference>
<feature type="region of interest" description="Disordered" evidence="5">
    <location>
        <begin position="228"/>
        <end position="256"/>
    </location>
</feature>
<evidence type="ECO:0000256" key="3">
    <source>
        <dbReference type="ARBA" id="ARBA00023163"/>
    </source>
</evidence>
<evidence type="ECO:0000313" key="7">
    <source>
        <dbReference type="Proteomes" id="UP000265100"/>
    </source>
</evidence>
<dbReference type="GeneTree" id="ENSGT00940000163055"/>
<protein>
    <submittedName>
        <fullName evidence="6">General transcription factor IIA, 1-like</fullName>
    </submittedName>
</protein>
<reference evidence="6" key="4">
    <citation type="submission" date="2025-09" db="UniProtKB">
        <authorList>
            <consortium name="Ensembl"/>
        </authorList>
    </citation>
    <scope>IDENTIFICATION</scope>
</reference>
<keyword evidence="3" id="KW-0804">Transcription</keyword>
<comment type="similarity">
    <text evidence="2">Belongs to the TFIIA subunit 1 family.</text>
</comment>
<dbReference type="InterPro" id="IPR009088">
    <property type="entry name" value="TFIIA_b-brl"/>
</dbReference>
<dbReference type="Gene3D" id="2.30.18.10">
    <property type="entry name" value="Transcription factor IIA (TFIIA), beta-barrel domain"/>
    <property type="match status" value="1"/>
</dbReference>
<dbReference type="InterPro" id="IPR004855">
    <property type="entry name" value="TFIIA_asu/bsu"/>
</dbReference>
<dbReference type="Pfam" id="PF03153">
    <property type="entry name" value="TFIIA"/>
    <property type="match status" value="1"/>
</dbReference>
<dbReference type="Ensembl" id="ENSACLT00000046917.1">
    <property type="protein sequence ID" value="ENSACLP00000068384.1"/>
    <property type="gene ID" value="ENSACLG00000037896.1"/>
</dbReference>
<dbReference type="AlphaFoldDB" id="A0AAX7UGB1"/>
<evidence type="ECO:0000256" key="2">
    <source>
        <dbReference type="ARBA" id="ARBA00010059"/>
    </source>
</evidence>
<organism evidence="6 7">
    <name type="scientific">Astatotilapia calliptera</name>
    <name type="common">Eastern happy</name>
    <name type="synonym">Chromis callipterus</name>
    <dbReference type="NCBI Taxonomy" id="8154"/>
    <lineage>
        <taxon>Eukaryota</taxon>
        <taxon>Metazoa</taxon>
        <taxon>Chordata</taxon>
        <taxon>Craniata</taxon>
        <taxon>Vertebrata</taxon>
        <taxon>Euteleostomi</taxon>
        <taxon>Actinopterygii</taxon>
        <taxon>Neopterygii</taxon>
        <taxon>Teleostei</taxon>
        <taxon>Neoteleostei</taxon>
        <taxon>Acanthomorphata</taxon>
        <taxon>Ovalentaria</taxon>
        <taxon>Cichlomorphae</taxon>
        <taxon>Cichliformes</taxon>
        <taxon>Cichlidae</taxon>
        <taxon>African cichlids</taxon>
        <taxon>Pseudocrenilabrinae</taxon>
        <taxon>Haplochromini</taxon>
        <taxon>Astatotilapia</taxon>
    </lineage>
</organism>
<sequence length="315" mass="34562">MELGKDLKKENFYILEVIVQKLLFNILSLVFSSQHNVLFQNNSETLATFSLPAGLAYPVQIPAGVTLQTASGQLYKVNVPVVVTQAPVGQQPATQAMQKVTEWREASAPQPTAIPPNPIAPHEVETSSVPAQSVTQPKTILPSSKEAIVILLGQLLPFYKLDFSEFTTVMFLLAIHSQLDLGYSQFSDIVQLDGPAGNSDLEEEEEVPLEENDFLGIINAEAMKALQEGNESSDGNSISSSSDGEGADELDPLNSGDDVIEQDIPDLFDTDNVIVCQYDKIHRSKNRWKFHLKDGVMCYGGRDYVFSKAVGEAEW</sequence>
<keyword evidence="4" id="KW-0539">Nucleus</keyword>
<proteinExistence type="inferred from homology"/>